<dbReference type="Proteomes" id="UP000182241">
    <property type="component" value="Unassembled WGS sequence"/>
</dbReference>
<gene>
    <name evidence="7" type="ORF">SAMN04489793_2896</name>
</gene>
<dbReference type="InterPro" id="IPR001525">
    <property type="entry name" value="C5_MeTfrase"/>
</dbReference>
<keyword evidence="3 5" id="KW-0949">S-adenosyl-L-methionine</keyword>
<feature type="region of interest" description="Disordered" evidence="6">
    <location>
        <begin position="294"/>
        <end position="319"/>
    </location>
</feature>
<dbReference type="InterPro" id="IPR018117">
    <property type="entry name" value="C5_DNA_meth_AS"/>
</dbReference>
<dbReference type="GO" id="GO:0032259">
    <property type="term" value="P:methylation"/>
    <property type="evidence" value="ECO:0007669"/>
    <property type="project" value="UniProtKB-KW"/>
</dbReference>
<evidence type="ECO:0000256" key="3">
    <source>
        <dbReference type="ARBA" id="ARBA00022691"/>
    </source>
</evidence>
<organism evidence="7 8">
    <name type="scientific">Tsukamurella tyrosinosolvens</name>
    <dbReference type="NCBI Taxonomy" id="57704"/>
    <lineage>
        <taxon>Bacteria</taxon>
        <taxon>Bacillati</taxon>
        <taxon>Actinomycetota</taxon>
        <taxon>Actinomycetes</taxon>
        <taxon>Mycobacteriales</taxon>
        <taxon>Tsukamurellaceae</taxon>
        <taxon>Tsukamurella</taxon>
    </lineage>
</organism>
<dbReference type="SUPFAM" id="SSF53335">
    <property type="entry name" value="S-adenosyl-L-methionine-dependent methyltransferases"/>
    <property type="match status" value="1"/>
</dbReference>
<keyword evidence="4" id="KW-0680">Restriction system</keyword>
<name>A0A1H4UIB2_TSUTY</name>
<evidence type="ECO:0000256" key="4">
    <source>
        <dbReference type="ARBA" id="ARBA00022747"/>
    </source>
</evidence>
<dbReference type="GO" id="GO:0009307">
    <property type="term" value="P:DNA restriction-modification system"/>
    <property type="evidence" value="ECO:0007669"/>
    <property type="project" value="UniProtKB-KW"/>
</dbReference>
<feature type="active site" evidence="5">
    <location>
        <position position="84"/>
    </location>
</feature>
<evidence type="ECO:0000256" key="5">
    <source>
        <dbReference type="PROSITE-ProRule" id="PRU01016"/>
    </source>
</evidence>
<evidence type="ECO:0000256" key="1">
    <source>
        <dbReference type="ARBA" id="ARBA00022603"/>
    </source>
</evidence>
<keyword evidence="1 5" id="KW-0489">Methyltransferase</keyword>
<dbReference type="PRINTS" id="PR00105">
    <property type="entry name" value="C5METTRFRASE"/>
</dbReference>
<accession>A0A1H4UIB2</accession>
<comment type="similarity">
    <text evidence="5">Belongs to the class I-like SAM-binding methyltransferase superfamily. C5-methyltransferase family.</text>
</comment>
<evidence type="ECO:0000256" key="6">
    <source>
        <dbReference type="SAM" id="MobiDB-lite"/>
    </source>
</evidence>
<dbReference type="PROSITE" id="PS00094">
    <property type="entry name" value="C5_MTASE_1"/>
    <property type="match status" value="1"/>
</dbReference>
<evidence type="ECO:0000313" key="8">
    <source>
        <dbReference type="Proteomes" id="UP000182241"/>
    </source>
</evidence>
<dbReference type="InterPro" id="IPR029063">
    <property type="entry name" value="SAM-dependent_MTases_sf"/>
</dbReference>
<dbReference type="RefSeq" id="WP_074850583.1">
    <property type="nucleotide sequence ID" value="NZ_FNSA01000003.1"/>
</dbReference>
<keyword evidence="2 5" id="KW-0808">Transferase</keyword>
<dbReference type="EMBL" id="FNSA01000003">
    <property type="protein sequence ID" value="SEC67884.1"/>
    <property type="molecule type" value="Genomic_DNA"/>
</dbReference>
<keyword evidence="8" id="KW-1185">Reference proteome</keyword>
<sequence>MRAPEQNFLNRRLRAAETFAGSGRLGVAVKEVFDSELVWFSEVDPGACKVLERRFPGVPNLGDITAIDWAAVPPIEILSGGFPCTDLSPAGKRAGIGPGTRSGLWSYMADAISHLRPLWGVAENVQGLLSLGIDVVLRDLADRRYTVRWIQVSAAEVGAPHLRKRLAILACREALPQPVSAKPVCRLVEGEWVTIGGRRDGQAFTGKWPRTGTMIGDTVYSVDPAIAAAPSEPIEPAPNLLLPTPTATSSGNPPEVHLRKKPGRKRVTDLRIIAENGLFATGGELPDASIPLLPTPIATESKGRTKPSGRTRADGRTRTAADGRLSDAVDALLPTPRAMEHKQTMGSRGAARHVEKGMGGLTEVIGVELLPTPRATRGGSTTEIAYALGAERDDTARPQGEALLPTPTASDSVRRADFARAERRGTGSDDLVTTVVRAARGRGIDWGKYTPAIQRWERILGRLAPSPTEPNRNGRDRLAAVLPEWMMGWPSGWVTDPELGLSREQQLRAIGNGVVDRQIAHGLRQMLRWRNVEEPAPSLDEAAA</sequence>
<evidence type="ECO:0000256" key="2">
    <source>
        <dbReference type="ARBA" id="ARBA00022679"/>
    </source>
</evidence>
<dbReference type="PROSITE" id="PS51679">
    <property type="entry name" value="SAM_MT_C5"/>
    <property type="match status" value="1"/>
</dbReference>
<dbReference type="AlphaFoldDB" id="A0A1H4UIB2"/>
<dbReference type="Pfam" id="PF00145">
    <property type="entry name" value="DNA_methylase"/>
    <property type="match status" value="1"/>
</dbReference>
<dbReference type="Gene3D" id="3.40.50.150">
    <property type="entry name" value="Vaccinia Virus protein VP39"/>
    <property type="match status" value="1"/>
</dbReference>
<dbReference type="STRING" id="57704.SAMN04489793_2896"/>
<dbReference type="GO" id="GO:0008168">
    <property type="term" value="F:methyltransferase activity"/>
    <property type="evidence" value="ECO:0007669"/>
    <property type="project" value="UniProtKB-KW"/>
</dbReference>
<proteinExistence type="inferred from homology"/>
<evidence type="ECO:0000313" key="7">
    <source>
        <dbReference type="EMBL" id="SEC67884.1"/>
    </source>
</evidence>
<protein>
    <submittedName>
        <fullName evidence="7">DNA (Cytosine-5)-methyltransferase 1</fullName>
    </submittedName>
</protein>
<reference evidence="8" key="1">
    <citation type="submission" date="2016-10" db="EMBL/GenBank/DDBJ databases">
        <authorList>
            <person name="Varghese N."/>
            <person name="Submissions S."/>
        </authorList>
    </citation>
    <scope>NUCLEOTIDE SEQUENCE [LARGE SCALE GENOMIC DNA]</scope>
    <source>
        <strain evidence="8">DSM 44234</strain>
    </source>
</reference>